<evidence type="ECO:0000313" key="2">
    <source>
        <dbReference type="EMBL" id="KAG8195473.1"/>
    </source>
</evidence>
<dbReference type="Proteomes" id="UP000827092">
    <property type="component" value="Unassembled WGS sequence"/>
</dbReference>
<evidence type="ECO:0000313" key="3">
    <source>
        <dbReference type="Proteomes" id="UP000827092"/>
    </source>
</evidence>
<keyword evidence="3" id="KW-1185">Reference proteome</keyword>
<accession>A0AAV6VHC6</accession>
<sequence length="137" mass="15153">MNIEKCDNNLTQFKPSRECSNGREGARWHILSLSPPKVDTPDRTGRHHVTARGGGQTDTALDTAASALYSGIGTRIHRKPNRPLPPGTSPLCMKKKNKTLLPENTPPPLYYRLPEFTGPDRSSLFCVCVLFVPTRKG</sequence>
<dbReference type="AlphaFoldDB" id="A0AAV6VHC6"/>
<gene>
    <name evidence="2" type="ORF">JTE90_010783</name>
</gene>
<reference evidence="2 3" key="1">
    <citation type="journal article" date="2022" name="Nat. Ecol. Evol.">
        <title>A masculinizing supergene underlies an exaggerated male reproductive morph in a spider.</title>
        <authorList>
            <person name="Hendrickx F."/>
            <person name="De Corte Z."/>
            <person name="Sonet G."/>
            <person name="Van Belleghem S.M."/>
            <person name="Kostlbacher S."/>
            <person name="Vangestel C."/>
        </authorList>
    </citation>
    <scope>NUCLEOTIDE SEQUENCE [LARGE SCALE GENOMIC DNA]</scope>
    <source>
        <strain evidence="2">W744_W776</strain>
    </source>
</reference>
<proteinExistence type="predicted"/>
<name>A0AAV6VHC6_9ARAC</name>
<feature type="region of interest" description="Disordered" evidence="1">
    <location>
        <begin position="33"/>
        <end position="58"/>
    </location>
</feature>
<comment type="caution">
    <text evidence="2">The sequence shown here is derived from an EMBL/GenBank/DDBJ whole genome shotgun (WGS) entry which is preliminary data.</text>
</comment>
<evidence type="ECO:0000256" key="1">
    <source>
        <dbReference type="SAM" id="MobiDB-lite"/>
    </source>
</evidence>
<dbReference type="EMBL" id="JAFNEN010000086">
    <property type="protein sequence ID" value="KAG8195473.1"/>
    <property type="molecule type" value="Genomic_DNA"/>
</dbReference>
<organism evidence="2 3">
    <name type="scientific">Oedothorax gibbosus</name>
    <dbReference type="NCBI Taxonomy" id="931172"/>
    <lineage>
        <taxon>Eukaryota</taxon>
        <taxon>Metazoa</taxon>
        <taxon>Ecdysozoa</taxon>
        <taxon>Arthropoda</taxon>
        <taxon>Chelicerata</taxon>
        <taxon>Arachnida</taxon>
        <taxon>Araneae</taxon>
        <taxon>Araneomorphae</taxon>
        <taxon>Entelegynae</taxon>
        <taxon>Araneoidea</taxon>
        <taxon>Linyphiidae</taxon>
        <taxon>Erigoninae</taxon>
        <taxon>Oedothorax</taxon>
    </lineage>
</organism>
<protein>
    <submittedName>
        <fullName evidence="2">Uncharacterized protein</fullName>
    </submittedName>
</protein>
<feature type="region of interest" description="Disordered" evidence="1">
    <location>
        <begin position="73"/>
        <end position="92"/>
    </location>
</feature>